<organism evidence="2 3">
    <name type="scientific">Chryseobacterium ureilyticum</name>
    <dbReference type="NCBI Taxonomy" id="373668"/>
    <lineage>
        <taxon>Bacteria</taxon>
        <taxon>Pseudomonadati</taxon>
        <taxon>Bacteroidota</taxon>
        <taxon>Flavobacteriia</taxon>
        <taxon>Flavobacteriales</taxon>
        <taxon>Weeksellaceae</taxon>
        <taxon>Chryseobacterium group</taxon>
        <taxon>Chryseobacterium</taxon>
    </lineage>
</organism>
<protein>
    <submittedName>
        <fullName evidence="2">Uncharacterized protein</fullName>
    </submittedName>
</protein>
<proteinExistence type="predicted"/>
<dbReference type="Proteomes" id="UP000186744">
    <property type="component" value="Unassembled WGS sequence"/>
</dbReference>
<keyword evidence="3" id="KW-1185">Reference proteome</keyword>
<gene>
    <name evidence="2" type="ORF">SAMN05421786_10927</name>
</gene>
<sequence>MKFELSTFKAITSCSILMFANLSAQTTFAINSEVISKLKAEQSMVYPITTREVEFYPFVKGKVPTSQYEIFLQSKKYFEQEYNDYMKSPNKSNSYTPAFVTEYPKMLEEEKSFSEEEKYTDGLVKSNIVAKRNAYMIDMEKPLEDLEELKGNYKEISSTMLISADDVENRFLKNELSDDLRSYLGYPSGKSNTLMQNIDTGKFYLVLYDTFQNILVINDTGNVEKLLTSMGYKTYEQNGHKYIITKHYKVPCDAILYNTLKKDKEYLKKIDTWFEQMRGLRKQALSYNPKFDNYIRIYRLQRNRMSKADISAWTTLTKSAIALNKQFVALNDRLWSVNYEILDKSYMKNSNDFDNYLGTSIGILGF</sequence>
<evidence type="ECO:0000313" key="2">
    <source>
        <dbReference type="EMBL" id="SIT20937.1"/>
    </source>
</evidence>
<dbReference type="RefSeq" id="WP_076553523.1">
    <property type="nucleotide sequence ID" value="NZ_FTOL01000009.1"/>
</dbReference>
<dbReference type="OrthoDB" id="1243992at2"/>
<name>A0A1N7QEE3_9FLAO</name>
<reference evidence="3" key="1">
    <citation type="submission" date="2017-01" db="EMBL/GenBank/DDBJ databases">
        <authorList>
            <person name="Varghese N."/>
            <person name="Submissions S."/>
        </authorList>
    </citation>
    <scope>NUCLEOTIDE SEQUENCE [LARGE SCALE GENOMIC DNA]</scope>
    <source>
        <strain evidence="3">DSM 18017</strain>
    </source>
</reference>
<keyword evidence="1" id="KW-0732">Signal</keyword>
<evidence type="ECO:0000256" key="1">
    <source>
        <dbReference type="SAM" id="SignalP"/>
    </source>
</evidence>
<dbReference type="STRING" id="373668.SAMN05421786_10927"/>
<evidence type="ECO:0000313" key="3">
    <source>
        <dbReference type="Proteomes" id="UP000186744"/>
    </source>
</evidence>
<dbReference type="EMBL" id="FTOL01000009">
    <property type="protein sequence ID" value="SIT20937.1"/>
    <property type="molecule type" value="Genomic_DNA"/>
</dbReference>
<feature type="signal peptide" evidence="1">
    <location>
        <begin position="1"/>
        <end position="24"/>
    </location>
</feature>
<dbReference type="AlphaFoldDB" id="A0A1N7QEE3"/>
<accession>A0A1N7QEE3</accession>
<feature type="chain" id="PRO_5011958591" evidence="1">
    <location>
        <begin position="25"/>
        <end position="366"/>
    </location>
</feature>